<gene>
    <name evidence="1" type="ORF">SAMN02746068_00027</name>
</gene>
<dbReference type="EMBL" id="FPKS01000001">
    <property type="protein sequence ID" value="SFZ70029.1"/>
    <property type="molecule type" value="Genomic_DNA"/>
</dbReference>
<dbReference type="PROSITE" id="PS51257">
    <property type="entry name" value="PROKAR_LIPOPROTEIN"/>
    <property type="match status" value="1"/>
</dbReference>
<dbReference type="RefSeq" id="WP_072353395.1">
    <property type="nucleotide sequence ID" value="NZ_FPKS01000001.1"/>
</dbReference>
<dbReference type="Proteomes" id="UP000185655">
    <property type="component" value="Unassembled WGS sequence"/>
</dbReference>
<dbReference type="AlphaFoldDB" id="A0A1K2H2Q8"/>
<organism evidence="1 2">
    <name type="scientific">Pseudolactococcus chungangensis CAU 28 = DSM 22330</name>
    <dbReference type="NCBI Taxonomy" id="1122154"/>
    <lineage>
        <taxon>Bacteria</taxon>
        <taxon>Bacillati</taxon>
        <taxon>Bacillota</taxon>
        <taxon>Bacilli</taxon>
        <taxon>Lactobacillales</taxon>
        <taxon>Streptococcaceae</taxon>
        <taxon>Pseudolactococcus</taxon>
    </lineage>
</organism>
<name>A0A1K2H2Q8_9LACT</name>
<evidence type="ECO:0000313" key="1">
    <source>
        <dbReference type="EMBL" id="SFZ70029.1"/>
    </source>
</evidence>
<protein>
    <recommendedName>
        <fullName evidence="3">Lipoprotein</fullName>
    </recommendedName>
</protein>
<accession>A0A1K2H2Q8</accession>
<evidence type="ECO:0000313" key="2">
    <source>
        <dbReference type="Proteomes" id="UP000185655"/>
    </source>
</evidence>
<evidence type="ECO:0008006" key="3">
    <source>
        <dbReference type="Google" id="ProtNLM"/>
    </source>
</evidence>
<dbReference type="STRING" id="1122154.SAMN02746068_00027"/>
<proteinExistence type="predicted"/>
<reference evidence="1 2" key="1">
    <citation type="submission" date="2016-11" db="EMBL/GenBank/DDBJ databases">
        <authorList>
            <person name="Jaros S."/>
            <person name="Januszkiewicz K."/>
            <person name="Wedrychowicz H."/>
        </authorList>
    </citation>
    <scope>NUCLEOTIDE SEQUENCE [LARGE SCALE GENOMIC DNA]</scope>
    <source>
        <strain evidence="1 2">DSM 22330</strain>
    </source>
</reference>
<sequence>MKLKDKFLTNLILLLAFMSVLSILVSCNQNKKGINSMSNNEKVTKIKIGETYTMSWSKSEMIENDKSFDYIKLLDDKTFMYVSDDTQHSKEYYRADGDNKVISIEAGTYEKEGDNFIQKTYLSYQTLVFSPDIDVKKGATGSVRSFMAGKEEKLFEIAGGTAIEKHGDYYRINTVDLKGAPSDALRISDVKLPDTVEEFLSQYKLTSDVKPQSYERTPEGQEKKEKMFDLSNFPVHREDDGTIWVGF</sequence>